<accession>A0AAQ3QM14</accession>
<dbReference type="SMART" id="SM00343">
    <property type="entry name" value="ZnF_C2HC"/>
    <property type="match status" value="2"/>
</dbReference>
<dbReference type="AlphaFoldDB" id="A0AAQ3QM14"/>
<gene>
    <name evidence="3" type="ORF">Cni_G25106</name>
</gene>
<proteinExistence type="predicted"/>
<evidence type="ECO:0000256" key="1">
    <source>
        <dbReference type="SAM" id="MobiDB-lite"/>
    </source>
</evidence>
<dbReference type="GO" id="GO:0008270">
    <property type="term" value="F:zinc ion binding"/>
    <property type="evidence" value="ECO:0007669"/>
    <property type="project" value="InterPro"/>
</dbReference>
<dbReference type="InterPro" id="IPR001878">
    <property type="entry name" value="Znf_CCHC"/>
</dbReference>
<sequence length="219" mass="23470">MSGGAATEEWQTVRRKNTRKSVSFAEAPKPSAPRWISTGRLFVVALIVVPSSASSSAIRSPRRSSPSREAEGAQTSFDSFARLKQEGKCFRCFHSGHLGFQCRSRQRCFKCRGVGHLGIDCTSSPIQHGQSFVSLISSSALCNNSLSSMSNKPACRPSLLPTPSSLSSPPFRGIKRQAQAGKQIASAEATIAARTSMADRVLVTSSCPTLAPRIAELII</sequence>
<feature type="region of interest" description="Disordered" evidence="1">
    <location>
        <begin position="56"/>
        <end position="76"/>
    </location>
</feature>
<evidence type="ECO:0000313" key="4">
    <source>
        <dbReference type="Proteomes" id="UP001327560"/>
    </source>
</evidence>
<name>A0AAQ3QM14_9LILI</name>
<organism evidence="3 4">
    <name type="scientific">Canna indica</name>
    <name type="common">Indian-shot</name>
    <dbReference type="NCBI Taxonomy" id="4628"/>
    <lineage>
        <taxon>Eukaryota</taxon>
        <taxon>Viridiplantae</taxon>
        <taxon>Streptophyta</taxon>
        <taxon>Embryophyta</taxon>
        <taxon>Tracheophyta</taxon>
        <taxon>Spermatophyta</taxon>
        <taxon>Magnoliopsida</taxon>
        <taxon>Liliopsida</taxon>
        <taxon>Zingiberales</taxon>
        <taxon>Cannaceae</taxon>
        <taxon>Canna</taxon>
    </lineage>
</organism>
<dbReference type="Gene3D" id="4.10.60.10">
    <property type="entry name" value="Zinc finger, CCHC-type"/>
    <property type="match status" value="1"/>
</dbReference>
<dbReference type="GO" id="GO:0003676">
    <property type="term" value="F:nucleic acid binding"/>
    <property type="evidence" value="ECO:0007669"/>
    <property type="project" value="InterPro"/>
</dbReference>
<evidence type="ECO:0000313" key="3">
    <source>
        <dbReference type="EMBL" id="WOL16319.1"/>
    </source>
</evidence>
<feature type="region of interest" description="Disordered" evidence="1">
    <location>
        <begin position="1"/>
        <end position="31"/>
    </location>
</feature>
<dbReference type="SUPFAM" id="SSF57756">
    <property type="entry name" value="Retrovirus zinc finger-like domains"/>
    <property type="match status" value="1"/>
</dbReference>
<dbReference type="Proteomes" id="UP001327560">
    <property type="component" value="Chromosome 8"/>
</dbReference>
<dbReference type="EMBL" id="CP136897">
    <property type="protein sequence ID" value="WOL16319.1"/>
    <property type="molecule type" value="Genomic_DNA"/>
</dbReference>
<reference evidence="3 4" key="1">
    <citation type="submission" date="2023-10" db="EMBL/GenBank/DDBJ databases">
        <title>Chromosome-scale genome assembly provides insights into flower coloration mechanisms of Canna indica.</title>
        <authorList>
            <person name="Li C."/>
        </authorList>
    </citation>
    <scope>NUCLEOTIDE SEQUENCE [LARGE SCALE GENOMIC DNA]</scope>
    <source>
        <tissue evidence="3">Flower</tissue>
    </source>
</reference>
<dbReference type="InterPro" id="IPR036875">
    <property type="entry name" value="Znf_CCHC_sf"/>
</dbReference>
<protein>
    <recommendedName>
        <fullName evidence="2">CCHC-type domain-containing protein</fullName>
    </recommendedName>
</protein>
<dbReference type="Pfam" id="PF00098">
    <property type="entry name" value="zf-CCHC"/>
    <property type="match status" value="1"/>
</dbReference>
<keyword evidence="4" id="KW-1185">Reference proteome</keyword>
<feature type="domain" description="CCHC-type" evidence="2">
    <location>
        <begin position="107"/>
        <end position="123"/>
    </location>
</feature>
<evidence type="ECO:0000259" key="2">
    <source>
        <dbReference type="SMART" id="SM00343"/>
    </source>
</evidence>
<feature type="domain" description="CCHC-type" evidence="2">
    <location>
        <begin position="88"/>
        <end position="104"/>
    </location>
</feature>